<feature type="domain" description="VanZ-like" evidence="2">
    <location>
        <begin position="60"/>
        <end position="167"/>
    </location>
</feature>
<gene>
    <name evidence="3" type="ORF">C6I21_14375</name>
</gene>
<dbReference type="PANTHER" id="PTHR36834:SF1">
    <property type="entry name" value="INTEGRAL MEMBRANE PROTEIN"/>
    <property type="match status" value="1"/>
</dbReference>
<proteinExistence type="predicted"/>
<dbReference type="InterPro" id="IPR006976">
    <property type="entry name" value="VanZ-like"/>
</dbReference>
<accession>A0A2P6ME05</accession>
<dbReference type="InterPro" id="IPR053150">
    <property type="entry name" value="Teicoplanin_resist-assoc"/>
</dbReference>
<feature type="transmembrane region" description="Helical" evidence="1">
    <location>
        <begin position="153"/>
        <end position="170"/>
    </location>
</feature>
<evidence type="ECO:0000259" key="2">
    <source>
        <dbReference type="Pfam" id="PF04892"/>
    </source>
</evidence>
<dbReference type="EMBL" id="PVNS01000015">
    <property type="protein sequence ID" value="PRO64507.1"/>
    <property type="molecule type" value="Genomic_DNA"/>
</dbReference>
<comment type="caution">
    <text evidence="3">The sequence shown here is derived from an EMBL/GenBank/DDBJ whole genome shotgun (WGS) entry which is preliminary data.</text>
</comment>
<dbReference type="Pfam" id="PF04892">
    <property type="entry name" value="VanZ"/>
    <property type="match status" value="1"/>
</dbReference>
<keyword evidence="1" id="KW-0472">Membrane</keyword>
<protein>
    <recommendedName>
        <fullName evidence="2">VanZ-like domain-containing protein</fullName>
    </recommendedName>
</protein>
<feature type="transmembrane region" description="Helical" evidence="1">
    <location>
        <begin position="124"/>
        <end position="141"/>
    </location>
</feature>
<sequence length="174" mass="19175">MTQLWRSFGFIVPLFTLFILILSILLIGVFIFKMRQGANAKAVIKQSLLDVFLLASLSGILLVTLLPNSTGSEQIIQLMPLGSVVELIQHATDISTLIRILGFNILLFIPLGAALALKFDKLRYSILFSFCLSSFIEMTQLLLPGRTTNIDDVFLNTFGAVLGLLAGKVAKRFI</sequence>
<dbReference type="AlphaFoldDB" id="A0A2P6ME05"/>
<dbReference type="OrthoDB" id="4822551at2"/>
<keyword evidence="1" id="KW-1133">Transmembrane helix</keyword>
<evidence type="ECO:0000313" key="4">
    <source>
        <dbReference type="Proteomes" id="UP000243650"/>
    </source>
</evidence>
<keyword evidence="4" id="KW-1185">Reference proteome</keyword>
<organism evidence="3 4">
    <name type="scientific">Alkalicoccus urumqiensis</name>
    <name type="common">Bacillus urumqiensis</name>
    <dbReference type="NCBI Taxonomy" id="1548213"/>
    <lineage>
        <taxon>Bacteria</taxon>
        <taxon>Bacillati</taxon>
        <taxon>Bacillota</taxon>
        <taxon>Bacilli</taxon>
        <taxon>Bacillales</taxon>
        <taxon>Bacillaceae</taxon>
        <taxon>Alkalicoccus</taxon>
    </lineage>
</organism>
<evidence type="ECO:0000256" key="1">
    <source>
        <dbReference type="SAM" id="Phobius"/>
    </source>
</evidence>
<dbReference type="PANTHER" id="PTHR36834">
    <property type="entry name" value="MEMBRANE PROTEIN-RELATED"/>
    <property type="match status" value="1"/>
</dbReference>
<feature type="transmembrane region" description="Helical" evidence="1">
    <location>
        <begin position="48"/>
        <end position="66"/>
    </location>
</feature>
<dbReference type="RefSeq" id="WP_105960171.1">
    <property type="nucleotide sequence ID" value="NZ_PVNS01000015.1"/>
</dbReference>
<feature type="transmembrane region" description="Helical" evidence="1">
    <location>
        <begin position="12"/>
        <end position="32"/>
    </location>
</feature>
<dbReference type="Proteomes" id="UP000243650">
    <property type="component" value="Unassembled WGS sequence"/>
</dbReference>
<evidence type="ECO:0000313" key="3">
    <source>
        <dbReference type="EMBL" id="PRO64507.1"/>
    </source>
</evidence>
<name>A0A2P6ME05_ALKUR</name>
<keyword evidence="1" id="KW-0812">Transmembrane</keyword>
<feature type="transmembrane region" description="Helical" evidence="1">
    <location>
        <begin position="97"/>
        <end position="117"/>
    </location>
</feature>
<reference evidence="3 4" key="1">
    <citation type="submission" date="2018-03" db="EMBL/GenBank/DDBJ databases">
        <title>Bacillus urumqiensis sp. nov., a moderately haloalkaliphilic bacterium isolated from a salt lake.</title>
        <authorList>
            <person name="Zhao B."/>
            <person name="Liao Z."/>
        </authorList>
    </citation>
    <scope>NUCLEOTIDE SEQUENCE [LARGE SCALE GENOMIC DNA]</scope>
    <source>
        <strain evidence="3 4">BZ-SZ-XJ18</strain>
    </source>
</reference>